<dbReference type="AlphaFoldDB" id="A0A1T4PFH2"/>
<evidence type="ECO:0000313" key="2">
    <source>
        <dbReference type="EMBL" id="SJZ89976.1"/>
    </source>
</evidence>
<accession>A0A1T4PFH2</accession>
<gene>
    <name evidence="2" type="ORF">SAMN02745673_01778</name>
</gene>
<proteinExistence type="predicted"/>
<dbReference type="STRING" id="1122192.SAMN02745673_01778"/>
<sequence length="253" mass="26595">MIRRVVPGPGSGRGAARMEGRPPTGARSRPNRCLRSSAGRIERVGTAGPGPGLRWRGRLGWPRSAAPARQGLASKTPTPRIRKEDRRAATPRHRGTVSSADDALDAPSSLTTSNLPARAGGAERSRTATAPSSPIRGSRDLAAGRHCEHSALGAPLSARPSVMAAHPCRAGARPGPIVAGRPPWGRTRSRSRHPGDSPGSPKRSWWRDCPPSSRAPGPSAPPLRRHLRRSVAAMISELSACRACAAVCPVTAR</sequence>
<feature type="compositionally biased region" description="Low complexity" evidence="1">
    <location>
        <begin position="98"/>
        <end position="110"/>
    </location>
</feature>
<feature type="region of interest" description="Disordered" evidence="1">
    <location>
        <begin position="167"/>
        <end position="224"/>
    </location>
</feature>
<feature type="compositionally biased region" description="Low complexity" evidence="1">
    <location>
        <begin position="52"/>
        <end position="63"/>
    </location>
</feature>
<organism evidence="2 3">
    <name type="scientific">Marinactinospora thermotolerans DSM 45154</name>
    <dbReference type="NCBI Taxonomy" id="1122192"/>
    <lineage>
        <taxon>Bacteria</taxon>
        <taxon>Bacillati</taxon>
        <taxon>Actinomycetota</taxon>
        <taxon>Actinomycetes</taxon>
        <taxon>Streptosporangiales</taxon>
        <taxon>Nocardiopsidaceae</taxon>
        <taxon>Marinactinospora</taxon>
    </lineage>
</organism>
<reference evidence="2 3" key="1">
    <citation type="submission" date="2017-02" db="EMBL/GenBank/DDBJ databases">
        <authorList>
            <person name="Peterson S.W."/>
        </authorList>
    </citation>
    <scope>NUCLEOTIDE SEQUENCE [LARGE SCALE GENOMIC DNA]</scope>
    <source>
        <strain evidence="2 3">DSM 45154</strain>
    </source>
</reference>
<keyword evidence="3" id="KW-1185">Reference proteome</keyword>
<name>A0A1T4PFH2_9ACTN</name>
<dbReference type="Proteomes" id="UP000190637">
    <property type="component" value="Unassembled WGS sequence"/>
</dbReference>
<protein>
    <submittedName>
        <fullName evidence="2">Uncharacterized protein</fullName>
    </submittedName>
</protein>
<evidence type="ECO:0000313" key="3">
    <source>
        <dbReference type="Proteomes" id="UP000190637"/>
    </source>
</evidence>
<feature type="region of interest" description="Disordered" evidence="1">
    <location>
        <begin position="1"/>
        <end position="139"/>
    </location>
</feature>
<evidence type="ECO:0000256" key="1">
    <source>
        <dbReference type="SAM" id="MobiDB-lite"/>
    </source>
</evidence>
<dbReference type="EMBL" id="FUWS01000004">
    <property type="protein sequence ID" value="SJZ89976.1"/>
    <property type="molecule type" value="Genomic_DNA"/>
</dbReference>